<evidence type="ECO:0000313" key="1">
    <source>
        <dbReference type="EMBL" id="KAG0146949.1"/>
    </source>
</evidence>
<dbReference type="Proteomes" id="UP000886653">
    <property type="component" value="Unassembled WGS sequence"/>
</dbReference>
<proteinExistence type="predicted"/>
<keyword evidence="2" id="KW-1185">Reference proteome</keyword>
<gene>
    <name evidence="1" type="ORF">CROQUDRAFT_494605</name>
</gene>
<organism evidence="1 2">
    <name type="scientific">Cronartium quercuum f. sp. fusiforme G11</name>
    <dbReference type="NCBI Taxonomy" id="708437"/>
    <lineage>
        <taxon>Eukaryota</taxon>
        <taxon>Fungi</taxon>
        <taxon>Dikarya</taxon>
        <taxon>Basidiomycota</taxon>
        <taxon>Pucciniomycotina</taxon>
        <taxon>Pucciniomycetes</taxon>
        <taxon>Pucciniales</taxon>
        <taxon>Coleosporiaceae</taxon>
        <taxon>Cronartium</taxon>
    </lineage>
</organism>
<sequence>MVTGKEFEVRSDEADGFRGPFFSDSLDIDHFCRHFITWITGFDKTWPTPTLEAIKDHPFFEDFSWEEINN</sequence>
<comment type="caution">
    <text evidence="1">The sequence shown here is derived from an EMBL/GenBank/DDBJ whole genome shotgun (WGS) entry which is preliminary data.</text>
</comment>
<dbReference type="EMBL" id="MU167254">
    <property type="protein sequence ID" value="KAG0146949.1"/>
    <property type="molecule type" value="Genomic_DNA"/>
</dbReference>
<protein>
    <submittedName>
        <fullName evidence="1">Uncharacterized protein</fullName>
    </submittedName>
</protein>
<reference evidence="1" key="1">
    <citation type="submission" date="2013-11" db="EMBL/GenBank/DDBJ databases">
        <title>Genome sequence of the fusiform rust pathogen reveals effectors for host alternation and coevolution with pine.</title>
        <authorList>
            <consortium name="DOE Joint Genome Institute"/>
            <person name="Smith K."/>
            <person name="Pendleton A."/>
            <person name="Kubisiak T."/>
            <person name="Anderson C."/>
            <person name="Salamov A."/>
            <person name="Aerts A."/>
            <person name="Riley R."/>
            <person name="Clum A."/>
            <person name="Lindquist E."/>
            <person name="Ence D."/>
            <person name="Campbell M."/>
            <person name="Kronenberg Z."/>
            <person name="Feau N."/>
            <person name="Dhillon B."/>
            <person name="Hamelin R."/>
            <person name="Burleigh J."/>
            <person name="Smith J."/>
            <person name="Yandell M."/>
            <person name="Nelson C."/>
            <person name="Grigoriev I."/>
            <person name="Davis J."/>
        </authorList>
    </citation>
    <scope>NUCLEOTIDE SEQUENCE</scope>
    <source>
        <strain evidence="1">G11</strain>
    </source>
</reference>
<name>A0A9P6TCN3_9BASI</name>
<evidence type="ECO:0000313" key="2">
    <source>
        <dbReference type="Proteomes" id="UP000886653"/>
    </source>
</evidence>
<accession>A0A9P6TCN3</accession>
<dbReference type="AlphaFoldDB" id="A0A9P6TCN3"/>